<comment type="pathway">
    <text evidence="2 15">Bacterial outer membrane biogenesis; LPS core biosynthesis.</text>
</comment>
<evidence type="ECO:0000256" key="11">
    <source>
        <dbReference type="ARBA" id="ARBA00022985"/>
    </source>
</evidence>
<dbReference type="GO" id="GO:0009244">
    <property type="term" value="P:lipopolysaccharide core region biosynthetic process"/>
    <property type="evidence" value="ECO:0007669"/>
    <property type="project" value="UniProtKB-UniRule"/>
</dbReference>
<dbReference type="GO" id="GO:0005524">
    <property type="term" value="F:ATP binding"/>
    <property type="evidence" value="ECO:0007669"/>
    <property type="project" value="UniProtKB-UniRule"/>
</dbReference>
<evidence type="ECO:0000256" key="10">
    <source>
        <dbReference type="ARBA" id="ARBA00022840"/>
    </source>
</evidence>
<evidence type="ECO:0000256" key="3">
    <source>
        <dbReference type="ARBA" id="ARBA00010327"/>
    </source>
</evidence>
<evidence type="ECO:0000313" key="16">
    <source>
        <dbReference type="EMBL" id="EFP96967.1"/>
    </source>
</evidence>
<organism evidence="16 17">
    <name type="scientific">Vibrio caribbeanicus ATCC BAA-2122</name>
    <dbReference type="NCBI Taxonomy" id="796620"/>
    <lineage>
        <taxon>Bacteria</taxon>
        <taxon>Pseudomonadati</taxon>
        <taxon>Pseudomonadota</taxon>
        <taxon>Gammaproteobacteria</taxon>
        <taxon>Vibrionales</taxon>
        <taxon>Vibrionaceae</taxon>
        <taxon>Vibrio</taxon>
    </lineage>
</organism>
<comment type="subcellular location">
    <subcellularLocation>
        <location evidence="1 15">Cell inner membrane</location>
        <topology evidence="1 15">Peripheral membrane protein</topology>
        <orientation evidence="1 15">Cytoplasmic side</orientation>
    </subcellularLocation>
</comment>
<dbReference type="HAMAP" id="MF_00521">
    <property type="entry name" value="KDO_kinase"/>
    <property type="match status" value="1"/>
</dbReference>
<evidence type="ECO:0000256" key="1">
    <source>
        <dbReference type="ARBA" id="ARBA00004515"/>
    </source>
</evidence>
<evidence type="ECO:0000256" key="7">
    <source>
        <dbReference type="ARBA" id="ARBA00022679"/>
    </source>
</evidence>
<evidence type="ECO:0000256" key="6">
    <source>
        <dbReference type="ARBA" id="ARBA00022519"/>
    </source>
</evidence>
<keyword evidence="10 15" id="KW-0067">ATP-binding</keyword>
<evidence type="ECO:0000256" key="2">
    <source>
        <dbReference type="ARBA" id="ARBA00004713"/>
    </source>
</evidence>
<dbReference type="InterPro" id="IPR022826">
    <property type="entry name" value="KDO_kinase"/>
</dbReference>
<keyword evidence="9 15" id="KW-0418">Kinase</keyword>
<dbReference type="GO" id="GO:0016301">
    <property type="term" value="F:kinase activity"/>
    <property type="evidence" value="ECO:0007669"/>
    <property type="project" value="UniProtKB-KW"/>
</dbReference>
<dbReference type="InterPro" id="IPR011009">
    <property type="entry name" value="Kinase-like_dom_sf"/>
</dbReference>
<accession>E3BJ41</accession>
<dbReference type="UniPathway" id="UPA00958"/>
<comment type="catalytic activity">
    <reaction evidence="14 15">
        <text>an alpha-Kdo-(2-&gt;6)-lipid IVA + ATP = a 4-O-phospho-alpha-Kdo-(2-&gt;6)-lipid IVA + ADP + H(+)</text>
        <dbReference type="Rhea" id="RHEA:74271"/>
        <dbReference type="ChEBI" id="CHEBI:15378"/>
        <dbReference type="ChEBI" id="CHEBI:30616"/>
        <dbReference type="ChEBI" id="CHEBI:176428"/>
        <dbReference type="ChEBI" id="CHEBI:193140"/>
        <dbReference type="ChEBI" id="CHEBI:456216"/>
        <dbReference type="EC" id="2.7.1.166"/>
    </reaction>
</comment>
<keyword evidence="12 15" id="KW-0472">Membrane</keyword>
<dbReference type="NCBIfam" id="NF002475">
    <property type="entry name" value="PRK01723.1"/>
    <property type="match status" value="1"/>
</dbReference>
<evidence type="ECO:0000256" key="8">
    <source>
        <dbReference type="ARBA" id="ARBA00022741"/>
    </source>
</evidence>
<dbReference type="Proteomes" id="UP000002943">
    <property type="component" value="Unassembled WGS sequence"/>
</dbReference>
<dbReference type="EMBL" id="AEIU01000068">
    <property type="protein sequence ID" value="EFP96967.1"/>
    <property type="molecule type" value="Genomic_DNA"/>
</dbReference>
<dbReference type="EC" id="2.7.1.166" evidence="4 15"/>
<feature type="active site" evidence="15">
    <location>
        <position position="166"/>
    </location>
</feature>
<keyword evidence="5 15" id="KW-1003">Cell membrane</keyword>
<comment type="similarity">
    <text evidence="3 15">Belongs to the protein kinase superfamily. KdkA/RfaP family.</text>
</comment>
<keyword evidence="8 15" id="KW-0547">Nucleotide-binding</keyword>
<dbReference type="Gene3D" id="1.10.510.10">
    <property type="entry name" value="Transferase(Phosphotransferase) domain 1"/>
    <property type="match status" value="1"/>
</dbReference>
<evidence type="ECO:0000256" key="4">
    <source>
        <dbReference type="ARBA" id="ARBA00011988"/>
    </source>
</evidence>
<evidence type="ECO:0000256" key="5">
    <source>
        <dbReference type="ARBA" id="ARBA00022475"/>
    </source>
</evidence>
<comment type="caution">
    <text evidence="16">The sequence shown here is derived from an EMBL/GenBank/DDBJ whole genome shotgun (WGS) entry which is preliminary data.</text>
</comment>
<evidence type="ECO:0000256" key="9">
    <source>
        <dbReference type="ARBA" id="ARBA00022777"/>
    </source>
</evidence>
<name>E3BJ41_9VIBR</name>
<dbReference type="SUPFAM" id="SSF56112">
    <property type="entry name" value="Protein kinase-like (PK-like)"/>
    <property type="match status" value="1"/>
</dbReference>
<dbReference type="Pfam" id="PF06293">
    <property type="entry name" value="Kdo"/>
    <property type="match status" value="1"/>
</dbReference>
<dbReference type="RefSeq" id="WP_009601033.1">
    <property type="nucleotide sequence ID" value="NZ_AEIU01000068.1"/>
</dbReference>
<keyword evidence="7 15" id="KW-0808">Transferase</keyword>
<evidence type="ECO:0000313" key="17">
    <source>
        <dbReference type="Proteomes" id="UP000002943"/>
    </source>
</evidence>
<keyword evidence="6 15" id="KW-0997">Cell inner membrane</keyword>
<dbReference type="eggNOG" id="COG1718">
    <property type="taxonomic scope" value="Bacteria"/>
</dbReference>
<reference evidence="16 17" key="1">
    <citation type="journal article" date="2012" name="Int. J. Syst. Evol. Microbiol.">
        <title>Vibrio caribbeanicus sp. nov., isolated from the marine sponge Scleritoderma cyanea.</title>
        <authorList>
            <person name="Hoffmann M."/>
            <person name="Monday S.R."/>
            <person name="Allard M.W."/>
            <person name="Strain E.A."/>
            <person name="Whittaker P."/>
            <person name="Naum M."/>
            <person name="McCarthy P.J."/>
            <person name="Lopez J.V."/>
            <person name="Fischer M."/>
            <person name="Brown E.W."/>
        </authorList>
    </citation>
    <scope>NUCLEOTIDE SEQUENCE [LARGE SCALE GENOMIC DNA]</scope>
    <source>
        <strain evidence="16 17">ATCC BAA-2122</strain>
    </source>
</reference>
<protein>
    <recommendedName>
        <fullName evidence="13 15">3-deoxy-D-manno-octulosonic acid kinase</fullName>
        <shortName evidence="15">Kdo kinase</shortName>
        <ecNumber evidence="4 15">2.7.1.166</ecNumber>
    </recommendedName>
</protein>
<dbReference type="GO" id="GO:0016773">
    <property type="term" value="F:phosphotransferase activity, alcohol group as acceptor"/>
    <property type="evidence" value="ECO:0007669"/>
    <property type="project" value="UniProtKB-UniRule"/>
</dbReference>
<dbReference type="OrthoDB" id="6854449at2"/>
<sequence>MNSLALDNEMVWYDPELVSADLVEMFDPSYWQEKQKVTGSANGRGTTWFVDLDHLEGALRHYRRGGMLGKLIQDSYLFSDWESTRSFQEFQLLNIMKDAGLHVPRPIAARAVKRGPFYTADLLSEKIPKSRDLVSILQEAPLPAEIYQKIGREIRKMHDLQVNHTDLNIHNILIDDNDKIWLIDFDKCYQQTGDGWKISNLARLKRSFEKELHKRNIHWSHEDWCYLGFKVGI</sequence>
<evidence type="ECO:0000256" key="12">
    <source>
        <dbReference type="ARBA" id="ARBA00023136"/>
    </source>
</evidence>
<proteinExistence type="inferred from homology"/>
<evidence type="ECO:0000256" key="15">
    <source>
        <dbReference type="HAMAP-Rule" id="MF_00521"/>
    </source>
</evidence>
<gene>
    <name evidence="15" type="primary">kdkA</name>
    <name evidence="16" type="ORF">VIBC2010_20155</name>
</gene>
<comment type="function">
    <text evidence="15">Catalyzes the ATP-dependent phosphorylation of the 3-deoxy-D-manno-octulosonic acid (Kdo) residue in Kdo-lipid IV(A) at the 4-OH position.</text>
</comment>
<keyword evidence="17" id="KW-1185">Reference proteome</keyword>
<keyword evidence="11 15" id="KW-0448">Lipopolysaccharide biosynthesis</keyword>
<dbReference type="STRING" id="796620.VIBC2010_20155"/>
<dbReference type="GO" id="GO:0005886">
    <property type="term" value="C:plasma membrane"/>
    <property type="evidence" value="ECO:0007669"/>
    <property type="project" value="UniProtKB-SubCell"/>
</dbReference>
<evidence type="ECO:0000256" key="13">
    <source>
        <dbReference type="ARBA" id="ARBA00029511"/>
    </source>
</evidence>
<evidence type="ECO:0000256" key="14">
    <source>
        <dbReference type="ARBA" id="ARBA00034417"/>
    </source>
</evidence>
<dbReference type="AlphaFoldDB" id="E3BJ41"/>